<dbReference type="InterPro" id="IPR036034">
    <property type="entry name" value="PDZ_sf"/>
</dbReference>
<feature type="region of interest" description="Disordered" evidence="2">
    <location>
        <begin position="269"/>
        <end position="325"/>
    </location>
</feature>
<evidence type="ECO:0000259" key="3">
    <source>
        <dbReference type="PROSITE" id="PS50106"/>
    </source>
</evidence>
<evidence type="ECO:0000256" key="2">
    <source>
        <dbReference type="SAM" id="MobiDB-lite"/>
    </source>
</evidence>
<sequence length="365" mass="40031">MSSLKGDKTPYARLCHIVKWDDFDGYGFNLHAEKGKNGQYIGKVDEGSPSQAAGLKQGDRIIEVNEINIANETHKQVVERIKAFPNETKLLVLDQEADEYFRANNVVVKGTMANVKVIKTPERNPNSVDHEEGSDHGISADERRVRKQRFQGSLERSIVTFLLPSRIYVSPSGSANLAVTKHVTRPTVRKVLAIVSQRNGCPTYRVEQEENLEEAGLTDGIPLSTVQNCIRLIKVIVNARKSSGSNDTEHSDSTATTVNASTIAVTTTMTTTASSTTMSSLSSENEETSVSRENGSANSRNSETTEAHVHGTGNGTVTGNNEPRQGLNLKMSAKELRAQLAARKKYDPKKESIGFKDKFDIVQKL</sequence>
<protein>
    <recommendedName>
        <fullName evidence="3">PDZ domain-containing protein</fullName>
    </recommendedName>
</protein>
<dbReference type="InterPro" id="IPR001478">
    <property type="entry name" value="PDZ"/>
</dbReference>
<dbReference type="GO" id="GO:0072659">
    <property type="term" value="P:protein localization to plasma membrane"/>
    <property type="evidence" value="ECO:0007669"/>
    <property type="project" value="TreeGrafter"/>
</dbReference>
<feature type="compositionally biased region" description="Basic and acidic residues" evidence="2">
    <location>
        <begin position="128"/>
        <end position="141"/>
    </location>
</feature>
<keyword evidence="1" id="KW-0677">Repeat</keyword>
<dbReference type="PANTHER" id="PTHR14191:SF28">
    <property type="entry name" value="GH04176P-RELATED"/>
    <property type="match status" value="1"/>
</dbReference>
<feature type="region of interest" description="Disordered" evidence="2">
    <location>
        <begin position="121"/>
        <end position="141"/>
    </location>
</feature>
<dbReference type="PROSITE" id="PS50106">
    <property type="entry name" value="PDZ"/>
    <property type="match status" value="1"/>
</dbReference>
<dbReference type="PANTHER" id="PTHR14191">
    <property type="entry name" value="PDZ DOMAIN CONTAINING PROTEIN"/>
    <property type="match status" value="1"/>
</dbReference>
<dbReference type="Pfam" id="PF00595">
    <property type="entry name" value="PDZ"/>
    <property type="match status" value="1"/>
</dbReference>
<comment type="caution">
    <text evidence="4">The sequence shown here is derived from an EMBL/GenBank/DDBJ whole genome shotgun (WGS) entry which is preliminary data.</text>
</comment>
<name>A0A834NSS7_VESPE</name>
<reference evidence="4" key="1">
    <citation type="journal article" date="2020" name="G3 (Bethesda)">
        <title>High-Quality Assemblies for Three Invasive Social Wasps from the &lt;i&gt;Vespula&lt;/i&gt; Genus.</title>
        <authorList>
            <person name="Harrop T.W.R."/>
            <person name="Guhlin J."/>
            <person name="McLaughlin G.M."/>
            <person name="Permina E."/>
            <person name="Stockwell P."/>
            <person name="Gilligan J."/>
            <person name="Le Lec M.F."/>
            <person name="Gruber M.A.M."/>
            <person name="Quinn O."/>
            <person name="Lovegrove M."/>
            <person name="Duncan E.J."/>
            <person name="Remnant E.J."/>
            <person name="Van Eeckhoven J."/>
            <person name="Graham B."/>
            <person name="Knapp R.A."/>
            <person name="Langford K.W."/>
            <person name="Kronenberg Z."/>
            <person name="Press M.O."/>
            <person name="Eacker S.M."/>
            <person name="Wilson-Rankin E.E."/>
            <person name="Purcell J."/>
            <person name="Lester P.J."/>
            <person name="Dearden P.K."/>
        </authorList>
    </citation>
    <scope>NUCLEOTIDE SEQUENCE</scope>
    <source>
        <strain evidence="4">Volc-1</strain>
    </source>
</reference>
<dbReference type="InterPro" id="IPR051067">
    <property type="entry name" value="NHER"/>
</dbReference>
<feature type="compositionally biased region" description="Low complexity" evidence="2">
    <location>
        <begin position="269"/>
        <end position="283"/>
    </location>
</feature>
<feature type="domain" description="PDZ" evidence="3">
    <location>
        <begin position="14"/>
        <end position="96"/>
    </location>
</feature>
<dbReference type="SMART" id="SM00228">
    <property type="entry name" value="PDZ"/>
    <property type="match status" value="1"/>
</dbReference>
<dbReference type="GO" id="GO:0016324">
    <property type="term" value="C:apical plasma membrane"/>
    <property type="evidence" value="ECO:0007669"/>
    <property type="project" value="TreeGrafter"/>
</dbReference>
<dbReference type="EMBL" id="JACSDY010000010">
    <property type="protein sequence ID" value="KAF7417291.1"/>
    <property type="molecule type" value="Genomic_DNA"/>
</dbReference>
<evidence type="ECO:0000256" key="1">
    <source>
        <dbReference type="ARBA" id="ARBA00022737"/>
    </source>
</evidence>
<dbReference type="Proteomes" id="UP000600918">
    <property type="component" value="Unassembled WGS sequence"/>
</dbReference>
<keyword evidence="5" id="KW-1185">Reference proteome</keyword>
<dbReference type="GO" id="GO:0043495">
    <property type="term" value="F:protein-membrane adaptor activity"/>
    <property type="evidence" value="ECO:0007669"/>
    <property type="project" value="TreeGrafter"/>
</dbReference>
<evidence type="ECO:0000313" key="4">
    <source>
        <dbReference type="EMBL" id="KAF7417291.1"/>
    </source>
</evidence>
<dbReference type="SUPFAM" id="SSF50156">
    <property type="entry name" value="PDZ domain-like"/>
    <property type="match status" value="1"/>
</dbReference>
<dbReference type="CDD" id="cd06768">
    <property type="entry name" value="PDZ_NHERF-like"/>
    <property type="match status" value="1"/>
</dbReference>
<accession>A0A834NSS7</accession>
<dbReference type="AlphaFoldDB" id="A0A834NSS7"/>
<evidence type="ECO:0000313" key="5">
    <source>
        <dbReference type="Proteomes" id="UP000600918"/>
    </source>
</evidence>
<feature type="compositionally biased region" description="Polar residues" evidence="2">
    <location>
        <begin position="292"/>
        <end position="302"/>
    </location>
</feature>
<organism evidence="4 5">
    <name type="scientific">Vespula pensylvanica</name>
    <name type="common">Western yellow jacket</name>
    <name type="synonym">Wasp</name>
    <dbReference type="NCBI Taxonomy" id="30213"/>
    <lineage>
        <taxon>Eukaryota</taxon>
        <taxon>Metazoa</taxon>
        <taxon>Ecdysozoa</taxon>
        <taxon>Arthropoda</taxon>
        <taxon>Hexapoda</taxon>
        <taxon>Insecta</taxon>
        <taxon>Pterygota</taxon>
        <taxon>Neoptera</taxon>
        <taxon>Endopterygota</taxon>
        <taxon>Hymenoptera</taxon>
        <taxon>Apocrita</taxon>
        <taxon>Aculeata</taxon>
        <taxon>Vespoidea</taxon>
        <taxon>Vespidae</taxon>
        <taxon>Vespinae</taxon>
        <taxon>Vespula</taxon>
    </lineage>
</organism>
<gene>
    <name evidence="4" type="ORF">H0235_011822</name>
</gene>
<proteinExistence type="predicted"/>
<dbReference type="Gene3D" id="2.30.42.10">
    <property type="match status" value="1"/>
</dbReference>